<evidence type="ECO:0000313" key="3">
    <source>
        <dbReference type="EMBL" id="MVT39782.1"/>
    </source>
</evidence>
<keyword evidence="1" id="KW-0732">Signal</keyword>
<dbReference type="Pfam" id="PF20606">
    <property type="entry name" value="DUF6799"/>
    <property type="match status" value="1"/>
</dbReference>
<dbReference type="InterPro" id="IPR046478">
    <property type="entry name" value="DUF6799"/>
</dbReference>
<comment type="caution">
    <text evidence="3">The sequence shown here is derived from an EMBL/GenBank/DDBJ whole genome shotgun (WGS) entry which is preliminary data.</text>
</comment>
<protein>
    <recommendedName>
        <fullName evidence="2">DUF6799 domain-containing protein</fullName>
    </recommendedName>
</protein>
<reference evidence="3 4" key="1">
    <citation type="submission" date="2019-12" db="EMBL/GenBank/DDBJ databases">
        <title>The draft genomic sequence of strain Chitinophaga oryziterrae JCM 16595.</title>
        <authorList>
            <person name="Zhang X."/>
        </authorList>
    </citation>
    <scope>NUCLEOTIDE SEQUENCE [LARGE SCALE GENOMIC DNA]</scope>
    <source>
        <strain evidence="3 4">JCM 16595</strain>
    </source>
</reference>
<proteinExistence type="predicted"/>
<dbReference type="Proteomes" id="UP000468388">
    <property type="component" value="Unassembled WGS sequence"/>
</dbReference>
<accession>A0A6N8J6H7</accession>
<keyword evidence="4" id="KW-1185">Reference proteome</keyword>
<feature type="domain" description="DUF6799" evidence="2">
    <location>
        <begin position="39"/>
        <end position="100"/>
    </location>
</feature>
<name>A0A6N8J6H7_9BACT</name>
<gene>
    <name evidence="3" type="ORF">GO495_04240</name>
</gene>
<evidence type="ECO:0000256" key="1">
    <source>
        <dbReference type="SAM" id="SignalP"/>
    </source>
</evidence>
<dbReference type="RefSeq" id="WP_157298429.1">
    <property type="nucleotide sequence ID" value="NZ_BAAAZB010000005.1"/>
</dbReference>
<dbReference type="EMBL" id="WRXO01000001">
    <property type="protein sequence ID" value="MVT39782.1"/>
    <property type="molecule type" value="Genomic_DNA"/>
</dbReference>
<feature type="signal peptide" evidence="1">
    <location>
        <begin position="1"/>
        <end position="20"/>
    </location>
</feature>
<dbReference type="OrthoDB" id="680484at2"/>
<evidence type="ECO:0000313" key="4">
    <source>
        <dbReference type="Proteomes" id="UP000468388"/>
    </source>
</evidence>
<feature type="chain" id="PRO_5027003914" description="DUF6799 domain-containing protein" evidence="1">
    <location>
        <begin position="21"/>
        <end position="110"/>
    </location>
</feature>
<organism evidence="3 4">
    <name type="scientific">Chitinophaga oryziterrae</name>
    <dbReference type="NCBI Taxonomy" id="1031224"/>
    <lineage>
        <taxon>Bacteria</taxon>
        <taxon>Pseudomonadati</taxon>
        <taxon>Bacteroidota</taxon>
        <taxon>Chitinophagia</taxon>
        <taxon>Chitinophagales</taxon>
        <taxon>Chitinophagaceae</taxon>
        <taxon>Chitinophaga</taxon>
    </lineage>
</organism>
<sequence length="110" mass="12253">MKKLLILSTVFIMSAGATFAQDKMASKQENMSKMNKPMKDCVIMKDGKMWTMKGGKTMEMTQPATMSNGTTVMADGTVKTKEGKTMMMKEGDCMYMSGKMKKMMKKKGSM</sequence>
<evidence type="ECO:0000259" key="2">
    <source>
        <dbReference type="Pfam" id="PF20606"/>
    </source>
</evidence>
<dbReference type="AlphaFoldDB" id="A0A6N8J6H7"/>